<accession>A0ABU2LS37</accession>
<comment type="caution">
    <text evidence="8">The sequence shown here is derived from an EMBL/GenBank/DDBJ whole genome shotgun (WGS) entry which is preliminary data.</text>
</comment>
<feature type="transmembrane region" description="Helical" evidence="6">
    <location>
        <begin position="711"/>
        <end position="734"/>
    </location>
</feature>
<keyword evidence="3 6" id="KW-0812">Transmembrane</keyword>
<comment type="subcellular location">
    <subcellularLocation>
        <location evidence="1">Cell membrane</location>
        <topology evidence="1">Multi-pass membrane protein</topology>
    </subcellularLocation>
</comment>
<evidence type="ECO:0000256" key="3">
    <source>
        <dbReference type="ARBA" id="ARBA00022692"/>
    </source>
</evidence>
<feature type="transmembrane region" description="Helical" evidence="6">
    <location>
        <begin position="309"/>
        <end position="333"/>
    </location>
</feature>
<sequence>MLRLAADMARRRITALLAVACAVLGGAALITATGVLAESGLRSHLPAGRLGDVDVVVAADQTFRPGGDLPIALPERGRVPAGLTDRLAELPGVTAAVGDLGFPAALLAADGRVVATEDPATAGHGWASIGLFADPEVAGAPPAGAGEVALDAALAAAGAVRAGDRVLVSAAGRTAEYRVSAVVDAPGAGLLFADPTAADLAGRPGTVDLVGLRAEPGGVAALAAAVRDELAEEPGLTVATGADRGDLAEPEAGAARSLLILLAGSLSGVVLLVTGFAMAGALAVSVAGQRRELALMRAVGATPKQIRHLAAAQASMIAAVVLVPGVALGYPLAERFRAALAERGVLPEALPLTRGPLPALLTVLLVAAVVQVSARGAAWRTSRLPATEAVAESRVEPRAPSRLRTHAGLLVIAAATTLSVAPLLARNALGAAATSMAGIVGAIGLAMAGPALVGRASGALARRLPARASAASWLATANVRGHAPRLAGVVSAVGMAVAFVLTYVLAQTTVLAAADADVHDGTLAQHRIAAPALGGLPADVLPEVRATPGVRAAVPVGTTTVIHSYRMLGETEVESASALVLTPDAPAVLDLDVRSGSLADLTGDTVAVSEDVARTRDAGLGSRVSLVLGDGTPVEARVVAVYARGLGFGPIALSRDLAAGHTTSDLDQSLLVRADDAAGAEAALAELVAARPGLTLEATALDTGGEAPPEVWMNLAVVVVLLGYLLLTIANRLVATTAQRREEIAALRLIGTTPRQIRAMMRREAAIVTAAALAAGLALSAVPLALLGQGFLDRPWPAGPGWLLPAAAATVAAVAFLTTELPTRRALRAAPTG</sequence>
<proteinExistence type="predicted"/>
<dbReference type="PANTHER" id="PTHR30287:SF1">
    <property type="entry name" value="INNER MEMBRANE PROTEIN"/>
    <property type="match status" value="1"/>
</dbReference>
<evidence type="ECO:0000256" key="1">
    <source>
        <dbReference type="ARBA" id="ARBA00004651"/>
    </source>
</evidence>
<reference evidence="9" key="1">
    <citation type="submission" date="2023-07" db="EMBL/GenBank/DDBJ databases">
        <title>30 novel species of actinomycetes from the DSMZ collection.</title>
        <authorList>
            <person name="Nouioui I."/>
        </authorList>
    </citation>
    <scope>NUCLEOTIDE SEQUENCE [LARGE SCALE GENOMIC DNA]</scope>
    <source>
        <strain evidence="9">DSM 44918</strain>
    </source>
</reference>
<dbReference type="PANTHER" id="PTHR30287">
    <property type="entry name" value="MEMBRANE COMPONENT OF PREDICTED ABC SUPERFAMILY METABOLITE UPTAKE TRANSPORTER"/>
    <property type="match status" value="1"/>
</dbReference>
<feature type="transmembrane region" description="Helical" evidence="6">
    <location>
        <begin position="353"/>
        <end position="374"/>
    </location>
</feature>
<dbReference type="InterPro" id="IPR003838">
    <property type="entry name" value="ABC3_permease_C"/>
</dbReference>
<keyword evidence="4 6" id="KW-1133">Transmembrane helix</keyword>
<dbReference type="Proteomes" id="UP001183420">
    <property type="component" value="Unassembled WGS sequence"/>
</dbReference>
<feature type="transmembrane region" description="Helical" evidence="6">
    <location>
        <begin position="431"/>
        <end position="453"/>
    </location>
</feature>
<feature type="transmembrane region" description="Helical" evidence="6">
    <location>
        <begin position="765"/>
        <end position="787"/>
    </location>
</feature>
<feature type="domain" description="ABC3 transporter permease C-terminal" evidence="7">
    <location>
        <begin position="265"/>
        <end position="384"/>
    </location>
</feature>
<evidence type="ECO:0000256" key="6">
    <source>
        <dbReference type="SAM" id="Phobius"/>
    </source>
</evidence>
<feature type="transmembrane region" description="Helical" evidence="6">
    <location>
        <begin position="799"/>
        <end position="818"/>
    </location>
</feature>
<evidence type="ECO:0000256" key="5">
    <source>
        <dbReference type="ARBA" id="ARBA00023136"/>
    </source>
</evidence>
<protein>
    <submittedName>
        <fullName evidence="8">ABC transporter permease</fullName>
    </submittedName>
</protein>
<feature type="domain" description="ABC3 transporter permease C-terminal" evidence="7">
    <location>
        <begin position="717"/>
        <end position="830"/>
    </location>
</feature>
<organism evidence="8 9">
    <name type="scientific">Streptomyces millisiae</name>
    <dbReference type="NCBI Taxonomy" id="3075542"/>
    <lineage>
        <taxon>Bacteria</taxon>
        <taxon>Bacillati</taxon>
        <taxon>Actinomycetota</taxon>
        <taxon>Actinomycetes</taxon>
        <taxon>Kitasatosporales</taxon>
        <taxon>Streptomycetaceae</taxon>
        <taxon>Streptomyces</taxon>
    </lineage>
</organism>
<dbReference type="EMBL" id="JAVREM010000024">
    <property type="protein sequence ID" value="MDT0320409.1"/>
    <property type="molecule type" value="Genomic_DNA"/>
</dbReference>
<evidence type="ECO:0000256" key="2">
    <source>
        <dbReference type="ARBA" id="ARBA00022475"/>
    </source>
</evidence>
<keyword evidence="2" id="KW-1003">Cell membrane</keyword>
<feature type="transmembrane region" description="Helical" evidence="6">
    <location>
        <begin position="486"/>
        <end position="506"/>
    </location>
</feature>
<dbReference type="RefSeq" id="WP_311600283.1">
    <property type="nucleotide sequence ID" value="NZ_JAVREM010000024.1"/>
</dbReference>
<feature type="transmembrane region" description="Helical" evidence="6">
    <location>
        <begin position="407"/>
        <end position="425"/>
    </location>
</feature>
<name>A0ABU2LS37_9ACTN</name>
<gene>
    <name evidence="8" type="ORF">RNC47_18900</name>
</gene>
<evidence type="ECO:0000313" key="9">
    <source>
        <dbReference type="Proteomes" id="UP001183420"/>
    </source>
</evidence>
<feature type="transmembrane region" description="Helical" evidence="6">
    <location>
        <begin position="258"/>
        <end position="288"/>
    </location>
</feature>
<dbReference type="InterPro" id="IPR038766">
    <property type="entry name" value="Membrane_comp_ABC_pdt"/>
</dbReference>
<keyword evidence="5 6" id="KW-0472">Membrane</keyword>
<keyword evidence="9" id="KW-1185">Reference proteome</keyword>
<dbReference type="Pfam" id="PF02687">
    <property type="entry name" value="FtsX"/>
    <property type="match status" value="2"/>
</dbReference>
<evidence type="ECO:0000256" key="4">
    <source>
        <dbReference type="ARBA" id="ARBA00022989"/>
    </source>
</evidence>
<evidence type="ECO:0000259" key="7">
    <source>
        <dbReference type="Pfam" id="PF02687"/>
    </source>
</evidence>
<evidence type="ECO:0000313" key="8">
    <source>
        <dbReference type="EMBL" id="MDT0320409.1"/>
    </source>
</evidence>